<protein>
    <recommendedName>
        <fullName evidence="1">Putative auto-transporter adhesin head GIN domain-containing protein</fullName>
    </recommendedName>
</protein>
<evidence type="ECO:0000313" key="3">
    <source>
        <dbReference type="Proteomes" id="UP000280066"/>
    </source>
</evidence>
<dbReference type="Proteomes" id="UP000280066">
    <property type="component" value="Unassembled WGS sequence"/>
</dbReference>
<evidence type="ECO:0000313" key="2">
    <source>
        <dbReference type="EMBL" id="RSK29909.1"/>
    </source>
</evidence>
<reference evidence="2 3" key="1">
    <citation type="submission" date="2018-12" db="EMBL/GenBank/DDBJ databases">
        <authorList>
            <person name="Feng G."/>
            <person name="Zhu H."/>
        </authorList>
    </citation>
    <scope>NUCLEOTIDE SEQUENCE [LARGE SCALE GENOMIC DNA]</scope>
    <source>
        <strain evidence="2 3">9PBR-2</strain>
    </source>
</reference>
<organism evidence="2 3">
    <name type="scientific">Hymenobacter metallilatus</name>
    <dbReference type="NCBI Taxonomy" id="2493666"/>
    <lineage>
        <taxon>Bacteria</taxon>
        <taxon>Pseudomonadati</taxon>
        <taxon>Bacteroidota</taxon>
        <taxon>Cytophagia</taxon>
        <taxon>Cytophagales</taxon>
        <taxon>Hymenobacteraceae</taxon>
        <taxon>Hymenobacter</taxon>
    </lineage>
</organism>
<dbReference type="InterPro" id="IPR021255">
    <property type="entry name" value="DUF2807"/>
</dbReference>
<comment type="caution">
    <text evidence="2">The sequence shown here is derived from an EMBL/GenBank/DDBJ whole genome shotgun (WGS) entry which is preliminary data.</text>
</comment>
<accession>A0A428JD64</accession>
<dbReference type="Gene3D" id="2.160.20.120">
    <property type="match status" value="1"/>
</dbReference>
<sequence length="294" mass="32387">MPLASNSSAVARPIPLLTPVIMATLPLRSIGLGYMVWSDLKMQVSGLSRVLRGLAYAGAATLLLSGCSKENEAGCFTSTGNIVTERRSLPPFRVLTTYDNVQVTLVQDQETYAEVRAGKNLQDDIRLEVKGEELVIRNTSRCNWVRRYNTPREVRLHTPHITSTFLRGQADIRTEGPFSQDTIFFHLIGSGDYHLHLRSTYVGMSQYELGDIYLSGSAQELHHTLGGNGSLYAADFPVQNLYLQTNFDSNGNLHTRASELLAGFHAGIGTIYFRPPAPARIELSTTGKGKVQAE</sequence>
<feature type="domain" description="Putative auto-transporter adhesin head GIN" evidence="1">
    <location>
        <begin position="92"/>
        <end position="272"/>
    </location>
</feature>
<dbReference type="OrthoDB" id="1466971at2"/>
<proteinExistence type="predicted"/>
<dbReference type="EMBL" id="RWIS01000011">
    <property type="protein sequence ID" value="RSK29909.1"/>
    <property type="molecule type" value="Genomic_DNA"/>
</dbReference>
<evidence type="ECO:0000259" key="1">
    <source>
        <dbReference type="Pfam" id="PF10988"/>
    </source>
</evidence>
<name>A0A428JD64_9BACT</name>
<keyword evidence="3" id="KW-1185">Reference proteome</keyword>
<dbReference type="AlphaFoldDB" id="A0A428JD64"/>
<dbReference type="Pfam" id="PF10988">
    <property type="entry name" value="DUF2807"/>
    <property type="match status" value="1"/>
</dbReference>
<gene>
    <name evidence="2" type="ORF">EI290_16370</name>
</gene>